<feature type="transmembrane region" description="Helical" evidence="6">
    <location>
        <begin position="343"/>
        <end position="362"/>
    </location>
</feature>
<dbReference type="PANTHER" id="PTHR43124:SF3">
    <property type="entry name" value="CHLORAMPHENICOL EFFLUX PUMP RV0191"/>
    <property type="match status" value="1"/>
</dbReference>
<reference evidence="8" key="1">
    <citation type="submission" date="2022-01" db="EMBL/GenBank/DDBJ databases">
        <authorList>
            <person name="Lagorce A."/>
        </authorList>
    </citation>
    <scope>NUCLEOTIDE SEQUENCE</scope>
    <source>
        <strain evidence="8">Th15_F1_A12</strain>
    </source>
</reference>
<evidence type="ECO:0000256" key="6">
    <source>
        <dbReference type="SAM" id="Phobius"/>
    </source>
</evidence>
<evidence type="ECO:0000256" key="4">
    <source>
        <dbReference type="ARBA" id="ARBA00022989"/>
    </source>
</evidence>
<dbReference type="CDD" id="cd17320">
    <property type="entry name" value="MFS_MdfA_MDR_like"/>
    <property type="match status" value="1"/>
</dbReference>
<evidence type="ECO:0000313" key="9">
    <source>
        <dbReference type="Proteomes" id="UP001295462"/>
    </source>
</evidence>
<feature type="transmembrane region" description="Helical" evidence="6">
    <location>
        <begin position="177"/>
        <end position="199"/>
    </location>
</feature>
<organism evidence="8 9">
    <name type="scientific">Vibrio jasicida</name>
    <dbReference type="NCBI Taxonomy" id="766224"/>
    <lineage>
        <taxon>Bacteria</taxon>
        <taxon>Pseudomonadati</taxon>
        <taxon>Pseudomonadota</taxon>
        <taxon>Gammaproteobacteria</taxon>
        <taxon>Vibrionales</taxon>
        <taxon>Vibrionaceae</taxon>
        <taxon>Vibrio</taxon>
    </lineage>
</organism>
<keyword evidence="2" id="KW-1003">Cell membrane</keyword>
<evidence type="ECO:0000256" key="5">
    <source>
        <dbReference type="ARBA" id="ARBA00023136"/>
    </source>
</evidence>
<evidence type="ECO:0000259" key="7">
    <source>
        <dbReference type="PROSITE" id="PS50850"/>
    </source>
</evidence>
<proteinExistence type="predicted"/>
<feature type="transmembrane region" description="Helical" evidence="6">
    <location>
        <begin position="91"/>
        <end position="108"/>
    </location>
</feature>
<dbReference type="GO" id="GO:0022857">
    <property type="term" value="F:transmembrane transporter activity"/>
    <property type="evidence" value="ECO:0007669"/>
    <property type="project" value="InterPro"/>
</dbReference>
<keyword evidence="5 6" id="KW-0472">Membrane</keyword>
<feature type="transmembrane region" description="Helical" evidence="6">
    <location>
        <begin position="52"/>
        <end position="71"/>
    </location>
</feature>
<dbReference type="Proteomes" id="UP001295462">
    <property type="component" value="Unassembled WGS sequence"/>
</dbReference>
<dbReference type="InterPro" id="IPR020846">
    <property type="entry name" value="MFS_dom"/>
</dbReference>
<comment type="caution">
    <text evidence="8">The sequence shown here is derived from an EMBL/GenBank/DDBJ whole genome shotgun (WGS) entry which is preliminary data.</text>
</comment>
<feature type="transmembrane region" description="Helical" evidence="6">
    <location>
        <begin position="285"/>
        <end position="307"/>
    </location>
</feature>
<gene>
    <name evidence="8" type="ORF">THF1A12_20253</name>
</gene>
<evidence type="ECO:0000313" key="8">
    <source>
        <dbReference type="EMBL" id="CAH1586130.1"/>
    </source>
</evidence>
<feature type="transmembrane region" description="Helical" evidence="6">
    <location>
        <begin position="319"/>
        <end position="337"/>
    </location>
</feature>
<evidence type="ECO:0000256" key="2">
    <source>
        <dbReference type="ARBA" id="ARBA00022475"/>
    </source>
</evidence>
<dbReference type="PANTHER" id="PTHR43124">
    <property type="entry name" value="PURINE EFFLUX PUMP PBUE"/>
    <property type="match status" value="1"/>
</dbReference>
<dbReference type="InterPro" id="IPR011701">
    <property type="entry name" value="MFS"/>
</dbReference>
<evidence type="ECO:0000256" key="1">
    <source>
        <dbReference type="ARBA" id="ARBA00004651"/>
    </source>
</evidence>
<feature type="transmembrane region" description="Helical" evidence="6">
    <location>
        <begin position="143"/>
        <end position="165"/>
    </location>
</feature>
<dbReference type="Pfam" id="PF07690">
    <property type="entry name" value="MFS_1"/>
    <property type="match status" value="1"/>
</dbReference>
<keyword evidence="4 6" id="KW-1133">Transmembrane helix</keyword>
<dbReference type="GO" id="GO:0005886">
    <property type="term" value="C:plasma membrane"/>
    <property type="evidence" value="ECO:0007669"/>
    <property type="project" value="UniProtKB-SubCell"/>
</dbReference>
<comment type="subcellular location">
    <subcellularLocation>
        <location evidence="1">Cell membrane</location>
        <topology evidence="1">Multi-pass membrane protein</topology>
    </subcellularLocation>
</comment>
<dbReference type="EMBL" id="CAKMUD010000072">
    <property type="protein sequence ID" value="CAH1586130.1"/>
    <property type="molecule type" value="Genomic_DNA"/>
</dbReference>
<protein>
    <submittedName>
        <fullName evidence="8">MFS domain-containing protein</fullName>
    </submittedName>
</protein>
<dbReference type="SUPFAM" id="SSF103473">
    <property type="entry name" value="MFS general substrate transporter"/>
    <property type="match status" value="1"/>
</dbReference>
<feature type="transmembrane region" description="Helical" evidence="6">
    <location>
        <begin position="120"/>
        <end position="137"/>
    </location>
</feature>
<feature type="domain" description="Major facilitator superfamily (MFS) profile" evidence="7">
    <location>
        <begin position="52"/>
        <end position="434"/>
    </location>
</feature>
<dbReference type="InterPro" id="IPR036259">
    <property type="entry name" value="MFS_trans_sf"/>
</dbReference>
<name>A0AAU9QL87_9VIBR</name>
<feature type="transmembrane region" description="Helical" evidence="6">
    <location>
        <begin position="205"/>
        <end position="225"/>
    </location>
</feature>
<feature type="transmembrane region" description="Helical" evidence="6">
    <location>
        <begin position="401"/>
        <end position="422"/>
    </location>
</feature>
<dbReference type="InterPro" id="IPR050189">
    <property type="entry name" value="MFS_Efflux_Transporters"/>
</dbReference>
<dbReference type="AlphaFoldDB" id="A0AAU9QL87"/>
<accession>A0AAU9QL87</accession>
<sequence>MAQIYFAASRKPRNVKHVIECRSLNIKLNVQTTLCNRGIFENLTMNKLIEKVSIPLAVVLLMFPQIIETMYSPALTSVKSTFGVSSNEAAQAMSIFFVAFAFGVVFWGRMCDVIGRRVSTILGLIVFIIAAIFTMLAPTFNLLLTGFGCCAFGAAVGSVCTQTIIRDGYHGKELSHVFSIVGTSIGISPVIGMLAGSWLTSFGGYQWVFIAMVVFIIALLVWSLFKLPETKPAHTKKDSLLSVGIKMLTDAHIWYITLMVGLFNIALFSYYSIAPFMFEKLGASVNFFGNTGFILALGSVLGSVINMKLIRMHLSHEKIVMFASWLLLIGGFGVFIMQESVWFFIPVVLVSLSFGLAIPNLLSGALTHYRDHLGSAGALLGLFYYLVIGFGLHRAAEFGDLAMTLIGCAGIACVISIIKYLVGLITFKTSDIEF</sequence>
<feature type="transmembrane region" description="Helical" evidence="6">
    <location>
        <begin position="374"/>
        <end position="395"/>
    </location>
</feature>
<keyword evidence="3 6" id="KW-0812">Transmembrane</keyword>
<dbReference type="Gene3D" id="1.20.1720.10">
    <property type="entry name" value="Multidrug resistance protein D"/>
    <property type="match status" value="1"/>
</dbReference>
<dbReference type="PROSITE" id="PS50850">
    <property type="entry name" value="MFS"/>
    <property type="match status" value="1"/>
</dbReference>
<evidence type="ECO:0000256" key="3">
    <source>
        <dbReference type="ARBA" id="ARBA00022692"/>
    </source>
</evidence>
<feature type="transmembrane region" description="Helical" evidence="6">
    <location>
        <begin position="253"/>
        <end position="273"/>
    </location>
</feature>